<accession>A0ABY7QZB5</accession>
<dbReference type="PANTHER" id="PTHR10584:SF166">
    <property type="entry name" value="RIBOKINASE"/>
    <property type="match status" value="1"/>
</dbReference>
<sequence length="311" mass="32502">MPVNCHPRLLAVGITYRDLVISGITELPALGEERYGTDFVATWGGVANTARIAASLGARVQLLTGLGEDPTSQMCRRELADWGIDLAPSPIHPGWALPVTMSQACGTERAMTTVETALPAPFRAPNLEGIDAIVTHISVPAEAWLHEAADAGIPVIADHGFEEGCEPGVLEAVSGCTCYTPNAAEAMRLTGTDDPVRAARALAEHVPIVVVTCGGDGIVGVDSRTGEEVHVPAVAIDPVNTTGAGDATLAGLAWSWDWPVPLARKLDVAALVGAIVTSRAHGTADPLTPDDLLAWVPRDRQRLGFLAELLG</sequence>
<dbReference type="EMBL" id="CP115668">
    <property type="protein sequence ID" value="WCC80030.1"/>
    <property type="molecule type" value="Genomic_DNA"/>
</dbReference>
<protein>
    <submittedName>
        <fullName evidence="4">Carbohydrate kinase family protein</fullName>
    </submittedName>
</protein>
<reference evidence="4 5" key="1">
    <citation type="submission" date="2023-06" db="EMBL/GenBank/DDBJ databases">
        <title>The Gram-positive Non-spore-bearing Anaerobic Bacilli of Human Feces.</title>
        <authorList>
            <person name="Eggerth A.H."/>
        </authorList>
    </citation>
    <scope>NUCLEOTIDE SEQUENCE [LARGE SCALE GENOMIC DNA]</scope>
    <source>
        <strain evidence="4 5">CBA3108</strain>
    </source>
</reference>
<evidence type="ECO:0000313" key="4">
    <source>
        <dbReference type="EMBL" id="WCC80030.1"/>
    </source>
</evidence>
<feature type="domain" description="Carbohydrate kinase PfkB" evidence="3">
    <location>
        <begin position="28"/>
        <end position="283"/>
    </location>
</feature>
<organism evidence="4 5">
    <name type="scientific">Cutibacterium equinum</name>
    <dbReference type="NCBI Taxonomy" id="3016342"/>
    <lineage>
        <taxon>Bacteria</taxon>
        <taxon>Bacillati</taxon>
        <taxon>Actinomycetota</taxon>
        <taxon>Actinomycetes</taxon>
        <taxon>Propionibacteriales</taxon>
        <taxon>Propionibacteriaceae</taxon>
        <taxon>Cutibacterium</taxon>
    </lineage>
</organism>
<dbReference type="InterPro" id="IPR002173">
    <property type="entry name" value="Carboh/pur_kinase_PfkB_CS"/>
</dbReference>
<dbReference type="Pfam" id="PF00294">
    <property type="entry name" value="PfkB"/>
    <property type="match status" value="1"/>
</dbReference>
<dbReference type="SUPFAM" id="SSF53613">
    <property type="entry name" value="Ribokinase-like"/>
    <property type="match status" value="1"/>
</dbReference>
<dbReference type="PROSITE" id="PS00584">
    <property type="entry name" value="PFKB_KINASES_2"/>
    <property type="match status" value="1"/>
</dbReference>
<keyword evidence="2 4" id="KW-0418">Kinase</keyword>
<dbReference type="PANTHER" id="PTHR10584">
    <property type="entry name" value="SUGAR KINASE"/>
    <property type="match status" value="1"/>
</dbReference>
<dbReference type="Gene3D" id="3.40.1190.20">
    <property type="match status" value="1"/>
</dbReference>
<evidence type="ECO:0000313" key="5">
    <source>
        <dbReference type="Proteomes" id="UP001212097"/>
    </source>
</evidence>
<dbReference type="GO" id="GO:0016301">
    <property type="term" value="F:kinase activity"/>
    <property type="evidence" value="ECO:0007669"/>
    <property type="project" value="UniProtKB-KW"/>
</dbReference>
<evidence type="ECO:0000259" key="3">
    <source>
        <dbReference type="Pfam" id="PF00294"/>
    </source>
</evidence>
<dbReference type="RefSeq" id="WP_271418213.1">
    <property type="nucleotide sequence ID" value="NZ_CP115668.1"/>
</dbReference>
<keyword evidence="1" id="KW-0808">Transferase</keyword>
<keyword evidence="5" id="KW-1185">Reference proteome</keyword>
<proteinExistence type="predicted"/>
<dbReference type="InterPro" id="IPR011611">
    <property type="entry name" value="PfkB_dom"/>
</dbReference>
<gene>
    <name evidence="4" type="ORF">O6R08_00185</name>
</gene>
<name>A0ABY7QZB5_9ACTN</name>
<dbReference type="Proteomes" id="UP001212097">
    <property type="component" value="Chromosome"/>
</dbReference>
<evidence type="ECO:0000256" key="2">
    <source>
        <dbReference type="ARBA" id="ARBA00022777"/>
    </source>
</evidence>
<dbReference type="InterPro" id="IPR029056">
    <property type="entry name" value="Ribokinase-like"/>
</dbReference>
<evidence type="ECO:0000256" key="1">
    <source>
        <dbReference type="ARBA" id="ARBA00022679"/>
    </source>
</evidence>